<accession>I2Q4G5</accession>
<evidence type="ECO:0000259" key="1">
    <source>
        <dbReference type="Pfam" id="PF06048"/>
    </source>
</evidence>
<dbReference type="HOGENOM" id="CLU_390690_0_0_7"/>
<proteinExistence type="predicted"/>
<evidence type="ECO:0000313" key="2">
    <source>
        <dbReference type="EMBL" id="EIG54671.1"/>
    </source>
</evidence>
<name>I2Q4G5_9BACT</name>
<keyword evidence="2" id="KW-0067">ATP-binding</keyword>
<organism evidence="2">
    <name type="scientific">Desulfovibrio sp. U5L</name>
    <dbReference type="NCBI Taxonomy" id="596152"/>
    <lineage>
        <taxon>Bacteria</taxon>
        <taxon>Pseudomonadati</taxon>
        <taxon>Thermodesulfobacteriota</taxon>
        <taxon>Desulfovibrionia</taxon>
        <taxon>Desulfovibrionales</taxon>
        <taxon>Desulfovibrionaceae</taxon>
        <taxon>Desulfovibrio</taxon>
    </lineage>
</organism>
<dbReference type="eggNOG" id="COG5519">
    <property type="taxonomic scope" value="Bacteria"/>
</dbReference>
<dbReference type="InterPro" id="IPR009270">
    <property type="entry name" value="DUF927"/>
</dbReference>
<sequence>MTNKFFEDVRENGVSTSVTGAAEEMIDAAGMYKNGFYALFLKNDKFQQIAMRVYEEGALVFGKFKMDLKNAGVPLKDIKEIEKLLKSENKRINASKSSKSGPLLHLAPLLGDDSISASLVLPKQYQIDSFGQVLTMGNNPQMVSQCPIIIASKMKNINDKSVHLKIGWKNNSRWQYITVSKELVARTQDISKLAGYDFPVTSLNASLLVGYLSAFENLNSSNIPEIPVTYKMGWHNNGSCFLWGSHVITKETDFEKVATGDVKCENIDNQTIIFKGRDVYDEEVVRGLSSKGQYKSWIEIANSIFQYHDVRFSFYVSFLPPFLEILNSNNFTVDLSGNSSKGKTTTLKLAASVWGNPDATSDSIVNTWATTVTSVERTAEIMSNLPIFLDDTKLAGNVKDNKQTASALISNVLYAIASGRGKSRGKLIGVDHTSSFKTILFSTGEGPATSLTDNEGAKGRTVSLLGNPFCKDDADMSKFVSTIEEGFKSNYGHAGPRVVKFIMNHETEHELWRQAYAEVCDRLMTKAGSSSIAMRLAKDIAAVVTIIPMVHAALPELTREYPIDAMIDHIWSKVTSERTLPDKNIEILKDLYDYAVLNPLRFFHGPSSQGQPVPQGGYEGCIYGEPDWKFIGFSAGIYNKITGSYKLTFRDVALKNGWFDLNKSGEGYQKQVCMGTKKVNLYCIKKTAFEEAFGYLLEGESSNDVD</sequence>
<keyword evidence="2" id="KW-0547">Nucleotide-binding</keyword>
<dbReference type="STRING" id="596152.DesU5LDRAFT_3034"/>
<dbReference type="EMBL" id="JH600068">
    <property type="protein sequence ID" value="EIG54671.1"/>
    <property type="molecule type" value="Genomic_DNA"/>
</dbReference>
<dbReference type="Pfam" id="PF06048">
    <property type="entry name" value="DUF927"/>
    <property type="match status" value="1"/>
</dbReference>
<keyword evidence="2" id="KW-0378">Hydrolase</keyword>
<dbReference type="AlphaFoldDB" id="I2Q4G5"/>
<feature type="domain" description="DUF927" evidence="1">
    <location>
        <begin position="138"/>
        <end position="429"/>
    </location>
</feature>
<protein>
    <submittedName>
        <fullName evidence="2">DNA/RNA helicase, superfamily II</fullName>
    </submittedName>
</protein>
<reference evidence="2" key="1">
    <citation type="submission" date="2011-11" db="EMBL/GenBank/DDBJ databases">
        <title>Improved High-Quality Draft sequence of Desulfovibrio sp. U5L.</title>
        <authorList>
            <consortium name="US DOE Joint Genome Institute"/>
            <person name="Lucas S."/>
            <person name="Han J."/>
            <person name="Lapidus A."/>
            <person name="Cheng J.-F."/>
            <person name="Goodwin L."/>
            <person name="Pitluck S."/>
            <person name="Peters L."/>
            <person name="Ovchinnikova G."/>
            <person name="Held B."/>
            <person name="Detter J.C."/>
            <person name="Han C."/>
            <person name="Tapia R."/>
            <person name="Land M."/>
            <person name="Hauser L."/>
            <person name="Kyrpides N."/>
            <person name="Ivanova N."/>
            <person name="Pagani I."/>
            <person name="Gabster J."/>
            <person name="Walker C."/>
            <person name="Stolyar S."/>
            <person name="Stahl D."/>
            <person name="Arkin A."/>
            <person name="Dehal P."/>
            <person name="Hazen T."/>
            <person name="Woyke T."/>
        </authorList>
    </citation>
    <scope>NUCLEOTIDE SEQUENCE [LARGE SCALE GENOMIC DNA]</scope>
    <source>
        <strain evidence="2">U5L</strain>
    </source>
</reference>
<dbReference type="GO" id="GO:0004386">
    <property type="term" value="F:helicase activity"/>
    <property type="evidence" value="ECO:0007669"/>
    <property type="project" value="UniProtKB-KW"/>
</dbReference>
<keyword evidence="2" id="KW-0347">Helicase</keyword>
<gene>
    <name evidence="2" type="ORF">DesU5LDRAFT_3034</name>
</gene>